<feature type="coiled-coil region" evidence="2">
    <location>
        <begin position="114"/>
        <end position="170"/>
    </location>
</feature>
<dbReference type="Proteomes" id="UP000549394">
    <property type="component" value="Unassembled WGS sequence"/>
</dbReference>
<organism evidence="3 4">
    <name type="scientific">Dimorphilus gyrociliatus</name>
    <dbReference type="NCBI Taxonomy" id="2664684"/>
    <lineage>
        <taxon>Eukaryota</taxon>
        <taxon>Metazoa</taxon>
        <taxon>Spiralia</taxon>
        <taxon>Lophotrochozoa</taxon>
        <taxon>Annelida</taxon>
        <taxon>Polychaeta</taxon>
        <taxon>Polychaeta incertae sedis</taxon>
        <taxon>Dinophilidae</taxon>
        <taxon>Dimorphilus</taxon>
    </lineage>
</organism>
<dbReference type="PANTHER" id="PTHR34768:SF2">
    <property type="entry name" value="COILED-COIL DOMAIN CONTAINING 89"/>
    <property type="match status" value="1"/>
</dbReference>
<proteinExistence type="predicted"/>
<sequence length="351" mass="41480">MSTQKCEQPSELREMVEASQQDMKTMKENLDRLKNLSESEKGDSAILRSRIEEQSQLIMILKKRSDEDCIRAKTLEKMVDELTEFREGANEDLQREINKYNMLDARFNDLAYNHQELIKFKDEYKRQNNELRKDNERLKEENAKLFSSALSEKDKKIRELSAEIDTLQDKLASMDYHFQKINKELKETTQVYEKETHSLKTENNDLRDKLSKEESFRKELERKLKAAQEQSKLSGSAVKASIEQLEKEKEELMALAMQRGRLVQDKVEEIKRLQHQIVEMEKKVKASKDKFEREAASVNANIQVIKLRDELCRAEETHKDLERNFNAFKEHSKKMLDNEKEINAKLRMLLS</sequence>
<accession>A0A7I8VMK1</accession>
<reference evidence="3 4" key="1">
    <citation type="submission" date="2020-08" db="EMBL/GenBank/DDBJ databases">
        <authorList>
            <person name="Hejnol A."/>
        </authorList>
    </citation>
    <scope>NUCLEOTIDE SEQUENCE [LARGE SCALE GENOMIC DNA]</scope>
</reference>
<dbReference type="AlphaFoldDB" id="A0A7I8VMK1"/>
<feature type="coiled-coil region" evidence="2">
    <location>
        <begin position="203"/>
        <end position="290"/>
    </location>
</feature>
<protein>
    <submittedName>
        <fullName evidence="3">DgyrCDS6205</fullName>
    </submittedName>
</protein>
<dbReference type="InterPro" id="IPR043450">
    <property type="entry name" value="CCDC89-like"/>
</dbReference>
<evidence type="ECO:0000256" key="2">
    <source>
        <dbReference type="SAM" id="Coils"/>
    </source>
</evidence>
<dbReference type="EMBL" id="CAJFCJ010000007">
    <property type="protein sequence ID" value="CAD5117435.1"/>
    <property type="molecule type" value="Genomic_DNA"/>
</dbReference>
<name>A0A7I8VMK1_9ANNE</name>
<evidence type="ECO:0000313" key="4">
    <source>
        <dbReference type="Proteomes" id="UP000549394"/>
    </source>
</evidence>
<keyword evidence="1 2" id="KW-0175">Coiled coil</keyword>
<evidence type="ECO:0000313" key="3">
    <source>
        <dbReference type="EMBL" id="CAD5117435.1"/>
    </source>
</evidence>
<dbReference type="PANTHER" id="PTHR34768">
    <property type="entry name" value="COILED-COIL DOMAIN-CONTAINING PROTEIN 89"/>
    <property type="match status" value="1"/>
</dbReference>
<feature type="coiled-coil region" evidence="2">
    <location>
        <begin position="16"/>
        <end position="43"/>
    </location>
</feature>
<evidence type="ECO:0000256" key="1">
    <source>
        <dbReference type="ARBA" id="ARBA00023054"/>
    </source>
</evidence>
<dbReference type="OrthoDB" id="10020070at2759"/>
<comment type="caution">
    <text evidence="3">The sequence shown here is derived from an EMBL/GenBank/DDBJ whole genome shotgun (WGS) entry which is preliminary data.</text>
</comment>
<keyword evidence="4" id="KW-1185">Reference proteome</keyword>
<gene>
    <name evidence="3" type="ORF">DGYR_LOCUS5964</name>
</gene>